<keyword evidence="2" id="KW-1185">Reference proteome</keyword>
<organism evidence="1 2">
    <name type="scientific">Yoonia ponticola</name>
    <dbReference type="NCBI Taxonomy" id="1524255"/>
    <lineage>
        <taxon>Bacteria</taxon>
        <taxon>Pseudomonadati</taxon>
        <taxon>Pseudomonadota</taxon>
        <taxon>Alphaproteobacteria</taxon>
        <taxon>Rhodobacterales</taxon>
        <taxon>Paracoccaceae</taxon>
        <taxon>Yoonia</taxon>
    </lineage>
</organism>
<evidence type="ECO:0000313" key="2">
    <source>
        <dbReference type="Proteomes" id="UP000535415"/>
    </source>
</evidence>
<dbReference type="Proteomes" id="UP000535415">
    <property type="component" value="Unassembled WGS sequence"/>
</dbReference>
<reference evidence="1 2" key="1">
    <citation type="submission" date="2020-08" db="EMBL/GenBank/DDBJ databases">
        <title>Genomic Encyclopedia of Type Strains, Phase IV (KMG-IV): sequencing the most valuable type-strain genomes for metagenomic binning, comparative biology and taxonomic classification.</title>
        <authorList>
            <person name="Goeker M."/>
        </authorList>
    </citation>
    <scope>NUCLEOTIDE SEQUENCE [LARGE SCALE GENOMIC DNA]</scope>
    <source>
        <strain evidence="1 2">DSM 101064</strain>
    </source>
</reference>
<sequence>MIENDDGLSREDAARLRISQISTLFVEMRTLLAKWLHDAGPAADATNKQMMNKINELQGAHMMVLRAEEAFHDKFDTDEIADGIDYDAARDDIGRELDRLRAAFTAGAVFERSHDRTD</sequence>
<protein>
    <submittedName>
        <fullName evidence="1">Uncharacterized protein</fullName>
    </submittedName>
</protein>
<name>A0A7W9BK75_9RHOB</name>
<dbReference type="EMBL" id="JACIJM010000004">
    <property type="protein sequence ID" value="MBB5722073.1"/>
    <property type="molecule type" value="Genomic_DNA"/>
</dbReference>
<comment type="caution">
    <text evidence="1">The sequence shown here is derived from an EMBL/GenBank/DDBJ whole genome shotgun (WGS) entry which is preliminary data.</text>
</comment>
<dbReference type="AlphaFoldDB" id="A0A7W9BK75"/>
<proteinExistence type="predicted"/>
<gene>
    <name evidence="1" type="ORF">FHS72_001697</name>
</gene>
<dbReference type="RefSeq" id="WP_183527993.1">
    <property type="nucleotide sequence ID" value="NZ_JACIJM010000004.1"/>
</dbReference>
<evidence type="ECO:0000313" key="1">
    <source>
        <dbReference type="EMBL" id="MBB5722073.1"/>
    </source>
</evidence>
<accession>A0A7W9BK75</accession>